<dbReference type="Gene3D" id="3.40.50.300">
    <property type="entry name" value="P-loop containing nucleotide triphosphate hydrolases"/>
    <property type="match status" value="1"/>
</dbReference>
<evidence type="ECO:0000256" key="2">
    <source>
        <dbReference type="ARBA" id="ARBA00022448"/>
    </source>
</evidence>
<evidence type="ECO:0000256" key="7">
    <source>
        <dbReference type="ARBA" id="ARBA00022989"/>
    </source>
</evidence>
<comment type="subcellular location">
    <subcellularLocation>
        <location evidence="1">Cell membrane</location>
        <topology evidence="1">Multi-pass membrane protein</topology>
    </subcellularLocation>
</comment>
<dbReference type="InterPro" id="IPR027417">
    <property type="entry name" value="P-loop_NTPase"/>
</dbReference>
<protein>
    <submittedName>
        <fullName evidence="12">ATP-binding cassette subfamily B protein</fullName>
    </submittedName>
</protein>
<reference evidence="12 13" key="1">
    <citation type="submission" date="2018-07" db="EMBL/GenBank/DDBJ databases">
        <title>Genomic Encyclopedia of Type Strains, Phase III (KMG-III): the genomes of soil and plant-associated and newly described type strains.</title>
        <authorList>
            <person name="Whitman W."/>
        </authorList>
    </citation>
    <scope>NUCLEOTIDE SEQUENCE [LARGE SCALE GENOMIC DNA]</scope>
    <source>
        <strain evidence="12 13">CECT 8333</strain>
    </source>
</reference>
<evidence type="ECO:0000256" key="1">
    <source>
        <dbReference type="ARBA" id="ARBA00004651"/>
    </source>
</evidence>
<feature type="domain" description="ABC transporter" evidence="10">
    <location>
        <begin position="348"/>
        <end position="583"/>
    </location>
</feature>
<dbReference type="GO" id="GO:0005886">
    <property type="term" value="C:plasma membrane"/>
    <property type="evidence" value="ECO:0007669"/>
    <property type="project" value="UniProtKB-SubCell"/>
</dbReference>
<dbReference type="Gene3D" id="1.20.1560.10">
    <property type="entry name" value="ABC transporter type 1, transmembrane domain"/>
    <property type="match status" value="1"/>
</dbReference>
<dbReference type="GO" id="GO:0016887">
    <property type="term" value="F:ATP hydrolysis activity"/>
    <property type="evidence" value="ECO:0007669"/>
    <property type="project" value="InterPro"/>
</dbReference>
<dbReference type="SUPFAM" id="SSF52540">
    <property type="entry name" value="P-loop containing nucleoside triphosphate hydrolases"/>
    <property type="match status" value="1"/>
</dbReference>
<dbReference type="InterPro" id="IPR003593">
    <property type="entry name" value="AAA+_ATPase"/>
</dbReference>
<keyword evidence="3" id="KW-1003">Cell membrane</keyword>
<dbReference type="SMART" id="SM00382">
    <property type="entry name" value="AAA"/>
    <property type="match status" value="1"/>
</dbReference>
<evidence type="ECO:0000259" key="10">
    <source>
        <dbReference type="PROSITE" id="PS50893"/>
    </source>
</evidence>
<evidence type="ECO:0000256" key="5">
    <source>
        <dbReference type="ARBA" id="ARBA00022741"/>
    </source>
</evidence>
<keyword evidence="6 12" id="KW-0067">ATP-binding</keyword>
<dbReference type="EMBL" id="QPJW01000003">
    <property type="protein sequence ID" value="RCX20652.1"/>
    <property type="molecule type" value="Genomic_DNA"/>
</dbReference>
<comment type="caution">
    <text evidence="12">The sequence shown here is derived from an EMBL/GenBank/DDBJ whole genome shotgun (WGS) entry which is preliminary data.</text>
</comment>
<organism evidence="12 13">
    <name type="scientific">Fontibacillus phaseoli</name>
    <dbReference type="NCBI Taxonomy" id="1416533"/>
    <lineage>
        <taxon>Bacteria</taxon>
        <taxon>Bacillati</taxon>
        <taxon>Bacillota</taxon>
        <taxon>Bacilli</taxon>
        <taxon>Bacillales</taxon>
        <taxon>Paenibacillaceae</taxon>
        <taxon>Fontibacillus</taxon>
    </lineage>
</organism>
<gene>
    <name evidence="12" type="ORF">DFP94_103384</name>
</gene>
<dbReference type="Proteomes" id="UP000253090">
    <property type="component" value="Unassembled WGS sequence"/>
</dbReference>
<dbReference type="Pfam" id="PF00005">
    <property type="entry name" value="ABC_tran"/>
    <property type="match status" value="1"/>
</dbReference>
<dbReference type="InterPro" id="IPR011527">
    <property type="entry name" value="ABC1_TM_dom"/>
</dbReference>
<evidence type="ECO:0000256" key="4">
    <source>
        <dbReference type="ARBA" id="ARBA00022692"/>
    </source>
</evidence>
<dbReference type="GO" id="GO:0005524">
    <property type="term" value="F:ATP binding"/>
    <property type="evidence" value="ECO:0007669"/>
    <property type="project" value="UniProtKB-KW"/>
</dbReference>
<dbReference type="InterPro" id="IPR039421">
    <property type="entry name" value="Type_1_exporter"/>
</dbReference>
<dbReference type="PROSITE" id="PS00211">
    <property type="entry name" value="ABC_TRANSPORTER_1"/>
    <property type="match status" value="1"/>
</dbReference>
<dbReference type="PANTHER" id="PTHR43394:SF1">
    <property type="entry name" value="ATP-BINDING CASSETTE SUB-FAMILY B MEMBER 10, MITOCHONDRIAL"/>
    <property type="match status" value="1"/>
</dbReference>
<keyword evidence="5" id="KW-0547">Nucleotide-binding</keyword>
<name>A0A369BGI5_9BACL</name>
<feature type="transmembrane region" description="Helical" evidence="9">
    <location>
        <begin position="162"/>
        <end position="179"/>
    </location>
</feature>
<evidence type="ECO:0000256" key="9">
    <source>
        <dbReference type="SAM" id="Phobius"/>
    </source>
</evidence>
<dbReference type="GO" id="GO:0015421">
    <property type="term" value="F:ABC-type oligopeptide transporter activity"/>
    <property type="evidence" value="ECO:0007669"/>
    <property type="project" value="TreeGrafter"/>
</dbReference>
<dbReference type="PROSITE" id="PS50929">
    <property type="entry name" value="ABC_TM1F"/>
    <property type="match status" value="1"/>
</dbReference>
<dbReference type="InterPro" id="IPR017871">
    <property type="entry name" value="ABC_transporter-like_CS"/>
</dbReference>
<keyword evidence="2" id="KW-0813">Transport</keyword>
<sequence length="591" mass="64045">MGDRTLFRLAIYLKAYKKESILGPLFKLLEAILELLLPTIVALIVNHGIGNGNISYVLKMGGLMLVMSLLGFGSSLICQHYAARASQGFGTTLRNKLFKYVSSLSYAEIDRFGTPSLINRITNDVNQMQIAVAMLIRLVIRAPFICIGAIIMAMLLDFRLSLILIAATPVFAVILYFIITKSAPLYRIYQKKLDRIAVVLSENLTGVRVVRAFAKRRAEKERFREASDDITAIAIRVGRVSALLSPVTTLVVNAAIIAVLWAGGVHINAGTLSSGEIIAFINYVTQILLALIVVSNLIILFTKAASSAARINEVLDTTSSIADPGETGSAVNEPELYQNSSKPAAPAIFFDHVTFGYSATGDPALKGISVEIQRGETVGIIGGTGSGKSTFVNLIPRFYDTVSGEVMIDGLDVKTYRLRELRSKIGVVPQKALLFTGTIADNIRWGNEQASEEQIQQAATIAQADEFISKLPQGYETPVARGGLNLSGGQKQRLTIARALASRPEILILDDSSSALDFATDAALRKSIRENSGEMTVLLVSQRVSTIQQADKIIVFEDGQIAGIGTHDQLLRDCRAYREICDSQLSEEAAG</sequence>
<keyword evidence="13" id="KW-1185">Reference proteome</keyword>
<dbReference type="FunFam" id="3.40.50.300:FF:000221">
    <property type="entry name" value="Multidrug ABC transporter ATP-binding protein"/>
    <property type="match status" value="1"/>
</dbReference>
<dbReference type="AlphaFoldDB" id="A0A369BGI5"/>
<accession>A0A369BGI5</accession>
<evidence type="ECO:0000256" key="8">
    <source>
        <dbReference type="ARBA" id="ARBA00023136"/>
    </source>
</evidence>
<evidence type="ECO:0000313" key="13">
    <source>
        <dbReference type="Proteomes" id="UP000253090"/>
    </source>
</evidence>
<evidence type="ECO:0000259" key="11">
    <source>
        <dbReference type="PROSITE" id="PS50929"/>
    </source>
</evidence>
<evidence type="ECO:0000256" key="6">
    <source>
        <dbReference type="ARBA" id="ARBA00022840"/>
    </source>
</evidence>
<feature type="domain" description="ABC transmembrane type-1" evidence="11">
    <location>
        <begin position="21"/>
        <end position="303"/>
    </location>
</feature>
<evidence type="ECO:0000313" key="12">
    <source>
        <dbReference type="EMBL" id="RCX20652.1"/>
    </source>
</evidence>
<dbReference type="InterPro" id="IPR003439">
    <property type="entry name" value="ABC_transporter-like_ATP-bd"/>
</dbReference>
<evidence type="ECO:0000256" key="3">
    <source>
        <dbReference type="ARBA" id="ARBA00022475"/>
    </source>
</evidence>
<keyword evidence="8 9" id="KW-0472">Membrane</keyword>
<dbReference type="Pfam" id="PF00664">
    <property type="entry name" value="ABC_membrane"/>
    <property type="match status" value="1"/>
</dbReference>
<feature type="transmembrane region" description="Helical" evidence="9">
    <location>
        <begin position="21"/>
        <end position="44"/>
    </location>
</feature>
<feature type="transmembrane region" description="Helical" evidence="9">
    <location>
        <begin position="277"/>
        <end position="301"/>
    </location>
</feature>
<feature type="transmembrane region" description="Helical" evidence="9">
    <location>
        <begin position="56"/>
        <end position="78"/>
    </location>
</feature>
<proteinExistence type="predicted"/>
<feature type="transmembrane region" description="Helical" evidence="9">
    <location>
        <begin position="138"/>
        <end position="156"/>
    </location>
</feature>
<keyword evidence="7 9" id="KW-1133">Transmembrane helix</keyword>
<dbReference type="PROSITE" id="PS50893">
    <property type="entry name" value="ABC_TRANSPORTER_2"/>
    <property type="match status" value="1"/>
</dbReference>
<dbReference type="SUPFAM" id="SSF90123">
    <property type="entry name" value="ABC transporter transmembrane region"/>
    <property type="match status" value="1"/>
</dbReference>
<feature type="transmembrane region" description="Helical" evidence="9">
    <location>
        <begin position="243"/>
        <end position="265"/>
    </location>
</feature>
<dbReference type="PANTHER" id="PTHR43394">
    <property type="entry name" value="ATP-DEPENDENT PERMEASE MDL1, MITOCHONDRIAL"/>
    <property type="match status" value="1"/>
</dbReference>
<dbReference type="CDD" id="cd18548">
    <property type="entry name" value="ABC_6TM_Tm287_like"/>
    <property type="match status" value="1"/>
</dbReference>
<keyword evidence="4 9" id="KW-0812">Transmembrane</keyword>
<dbReference type="InterPro" id="IPR036640">
    <property type="entry name" value="ABC1_TM_sf"/>
</dbReference>